<comment type="caution">
    <text evidence="1">The sequence shown here is derived from an EMBL/GenBank/DDBJ whole genome shotgun (WGS) entry which is preliminary data.</text>
</comment>
<sequence>MPRRSSSADIEHIARPGIKMGMITRSMKTKIGATQTANEDGVRRNPARQATIILGEKRETLKAKLRQAI</sequence>
<organism evidence="1 2">
    <name type="scientific">Lyophyllum shimeji</name>
    <name type="common">Hon-shimeji</name>
    <name type="synonym">Tricholoma shimeji</name>
    <dbReference type="NCBI Taxonomy" id="47721"/>
    <lineage>
        <taxon>Eukaryota</taxon>
        <taxon>Fungi</taxon>
        <taxon>Dikarya</taxon>
        <taxon>Basidiomycota</taxon>
        <taxon>Agaricomycotina</taxon>
        <taxon>Agaricomycetes</taxon>
        <taxon>Agaricomycetidae</taxon>
        <taxon>Agaricales</taxon>
        <taxon>Tricholomatineae</taxon>
        <taxon>Lyophyllaceae</taxon>
        <taxon>Lyophyllum</taxon>
    </lineage>
</organism>
<keyword evidence="2" id="KW-1185">Reference proteome</keyword>
<gene>
    <name evidence="1" type="ORF">LshimejAT787_3700010</name>
</gene>
<name>A0A9P3Q1G8_LYOSH</name>
<dbReference type="EMBL" id="BRPK01000037">
    <property type="protein sequence ID" value="GLB45898.1"/>
    <property type="molecule type" value="Genomic_DNA"/>
</dbReference>
<protein>
    <submittedName>
        <fullName evidence="1">Uncharacterized protein</fullName>
    </submittedName>
</protein>
<dbReference type="OrthoDB" id="2658103at2759"/>
<dbReference type="Proteomes" id="UP001063166">
    <property type="component" value="Unassembled WGS sequence"/>
</dbReference>
<accession>A0A9P3Q1G8</accession>
<evidence type="ECO:0000313" key="1">
    <source>
        <dbReference type="EMBL" id="GLB45898.1"/>
    </source>
</evidence>
<evidence type="ECO:0000313" key="2">
    <source>
        <dbReference type="Proteomes" id="UP001063166"/>
    </source>
</evidence>
<proteinExistence type="predicted"/>
<dbReference type="AlphaFoldDB" id="A0A9P3Q1G8"/>
<reference evidence="1" key="1">
    <citation type="submission" date="2022-07" db="EMBL/GenBank/DDBJ databases">
        <title>The genome of Lyophyllum shimeji provides insight into the initial evolution of ectomycorrhizal fungal genome.</title>
        <authorList>
            <person name="Kobayashi Y."/>
            <person name="Shibata T."/>
            <person name="Hirakawa H."/>
            <person name="Shigenobu S."/>
            <person name="Nishiyama T."/>
            <person name="Yamada A."/>
            <person name="Hasebe M."/>
            <person name="Kawaguchi M."/>
        </authorList>
    </citation>
    <scope>NUCLEOTIDE SEQUENCE</scope>
    <source>
        <strain evidence="1">AT787</strain>
    </source>
</reference>